<keyword evidence="1" id="KW-0472">Membrane</keyword>
<name>X1DHR5_9ZZZZ</name>
<proteinExistence type="predicted"/>
<accession>X1DHR5</accession>
<protein>
    <submittedName>
        <fullName evidence="2">Uncharacterized protein</fullName>
    </submittedName>
</protein>
<evidence type="ECO:0000313" key="2">
    <source>
        <dbReference type="EMBL" id="GAG95946.1"/>
    </source>
</evidence>
<comment type="caution">
    <text evidence="2">The sequence shown here is derived from an EMBL/GenBank/DDBJ whole genome shotgun (WGS) entry which is preliminary data.</text>
</comment>
<keyword evidence="1" id="KW-1133">Transmembrane helix</keyword>
<evidence type="ECO:0000256" key="1">
    <source>
        <dbReference type="SAM" id="Phobius"/>
    </source>
</evidence>
<organism evidence="2">
    <name type="scientific">marine sediment metagenome</name>
    <dbReference type="NCBI Taxonomy" id="412755"/>
    <lineage>
        <taxon>unclassified sequences</taxon>
        <taxon>metagenomes</taxon>
        <taxon>ecological metagenomes</taxon>
    </lineage>
</organism>
<keyword evidence="1" id="KW-0812">Transmembrane</keyword>
<dbReference type="EMBL" id="BART01022404">
    <property type="protein sequence ID" value="GAG95946.1"/>
    <property type="molecule type" value="Genomic_DNA"/>
</dbReference>
<dbReference type="AlphaFoldDB" id="X1DHR5"/>
<sequence length="46" mass="4740">MSKVKLGVVSFVKYGSVLSPSGLGNDVRFMLVIAGIVVVVSAKISS</sequence>
<reference evidence="2" key="1">
    <citation type="journal article" date="2014" name="Front. Microbiol.">
        <title>High frequency of phylogenetically diverse reductive dehalogenase-homologous genes in deep subseafloor sedimentary metagenomes.</title>
        <authorList>
            <person name="Kawai M."/>
            <person name="Futagami T."/>
            <person name="Toyoda A."/>
            <person name="Takaki Y."/>
            <person name="Nishi S."/>
            <person name="Hori S."/>
            <person name="Arai W."/>
            <person name="Tsubouchi T."/>
            <person name="Morono Y."/>
            <person name="Uchiyama I."/>
            <person name="Ito T."/>
            <person name="Fujiyama A."/>
            <person name="Inagaki F."/>
            <person name="Takami H."/>
        </authorList>
    </citation>
    <scope>NUCLEOTIDE SEQUENCE</scope>
    <source>
        <strain evidence="2">Expedition CK06-06</strain>
    </source>
</reference>
<feature type="transmembrane region" description="Helical" evidence="1">
    <location>
        <begin position="27"/>
        <end position="45"/>
    </location>
</feature>
<gene>
    <name evidence="2" type="ORF">S01H4_41016</name>
</gene>